<name>A0A2U1P3S1_ARTAN</name>
<reference evidence="1 2" key="1">
    <citation type="journal article" date="2018" name="Mol. Plant">
        <title>The genome of Artemisia annua provides insight into the evolution of Asteraceae family and artemisinin biosynthesis.</title>
        <authorList>
            <person name="Shen Q."/>
            <person name="Zhang L."/>
            <person name="Liao Z."/>
            <person name="Wang S."/>
            <person name="Yan T."/>
            <person name="Shi P."/>
            <person name="Liu M."/>
            <person name="Fu X."/>
            <person name="Pan Q."/>
            <person name="Wang Y."/>
            <person name="Lv Z."/>
            <person name="Lu X."/>
            <person name="Zhang F."/>
            <person name="Jiang W."/>
            <person name="Ma Y."/>
            <person name="Chen M."/>
            <person name="Hao X."/>
            <person name="Li L."/>
            <person name="Tang Y."/>
            <person name="Lv G."/>
            <person name="Zhou Y."/>
            <person name="Sun X."/>
            <person name="Brodelius P.E."/>
            <person name="Rose J.K.C."/>
            <person name="Tang K."/>
        </authorList>
    </citation>
    <scope>NUCLEOTIDE SEQUENCE [LARGE SCALE GENOMIC DNA]</scope>
    <source>
        <strain evidence="2">cv. Huhao1</strain>
        <tissue evidence="1">Leaf</tissue>
    </source>
</reference>
<dbReference type="GO" id="GO:0000981">
    <property type="term" value="F:DNA-binding transcription factor activity, RNA polymerase II-specific"/>
    <property type="evidence" value="ECO:0007669"/>
    <property type="project" value="TreeGrafter"/>
</dbReference>
<protein>
    <submittedName>
        <fullName evidence="1">Zinc finger, NF-X1-type</fullName>
    </submittedName>
</protein>
<gene>
    <name evidence="1" type="ORF">CTI12_AA196500</name>
</gene>
<dbReference type="InterPro" id="IPR034078">
    <property type="entry name" value="NFX1_fam"/>
</dbReference>
<sequence length="239" mass="26299">MGLMVTGPVSTSVGTSLINTVMIPEATNKESVEYPSIPVYLHNTKLNVPFFIHCFFNDFPVSWVISTIDLYSSQVLHVVSAVLMIVSFHAMRRVEKLLGVEPGVCGECELLPGMITSCYCGKSSLEEERKSCLDPIPTCSKICDKTLPCGLHRCKETCHSGSCHEMQHLEVINLVGERRAVIDTVAVTSAARSKIPRITLPFRVGTHTCVLCIVKRSEDVGNTIVNHFVIVVIVILAKR</sequence>
<dbReference type="EMBL" id="PKPP01001725">
    <property type="protein sequence ID" value="PWA80415.1"/>
    <property type="molecule type" value="Genomic_DNA"/>
</dbReference>
<dbReference type="Proteomes" id="UP000245207">
    <property type="component" value="Unassembled WGS sequence"/>
</dbReference>
<evidence type="ECO:0000313" key="2">
    <source>
        <dbReference type="Proteomes" id="UP000245207"/>
    </source>
</evidence>
<keyword evidence="2" id="KW-1185">Reference proteome</keyword>
<proteinExistence type="predicted"/>
<dbReference type="GO" id="GO:0005634">
    <property type="term" value="C:nucleus"/>
    <property type="evidence" value="ECO:0007669"/>
    <property type="project" value="TreeGrafter"/>
</dbReference>
<comment type="caution">
    <text evidence="1">The sequence shown here is derived from an EMBL/GenBank/DDBJ whole genome shotgun (WGS) entry which is preliminary data.</text>
</comment>
<organism evidence="1 2">
    <name type="scientific">Artemisia annua</name>
    <name type="common">Sweet wormwood</name>
    <dbReference type="NCBI Taxonomy" id="35608"/>
    <lineage>
        <taxon>Eukaryota</taxon>
        <taxon>Viridiplantae</taxon>
        <taxon>Streptophyta</taxon>
        <taxon>Embryophyta</taxon>
        <taxon>Tracheophyta</taxon>
        <taxon>Spermatophyta</taxon>
        <taxon>Magnoliopsida</taxon>
        <taxon>eudicotyledons</taxon>
        <taxon>Gunneridae</taxon>
        <taxon>Pentapetalae</taxon>
        <taxon>asterids</taxon>
        <taxon>campanulids</taxon>
        <taxon>Asterales</taxon>
        <taxon>Asteraceae</taxon>
        <taxon>Asteroideae</taxon>
        <taxon>Anthemideae</taxon>
        <taxon>Artemisiinae</taxon>
        <taxon>Artemisia</taxon>
    </lineage>
</organism>
<evidence type="ECO:0000313" key="1">
    <source>
        <dbReference type="EMBL" id="PWA80415.1"/>
    </source>
</evidence>
<dbReference type="AlphaFoldDB" id="A0A2U1P3S1"/>
<dbReference type="PANTHER" id="PTHR12360:SF12">
    <property type="entry name" value="TRANSCRIPTIONAL REPRESSOR NF-X1"/>
    <property type="match status" value="1"/>
</dbReference>
<dbReference type="PANTHER" id="PTHR12360">
    <property type="entry name" value="NUCLEAR TRANSCRIPTION FACTOR, X-BOX BINDING 1 NFX1"/>
    <property type="match status" value="1"/>
</dbReference>
<dbReference type="GO" id="GO:0000977">
    <property type="term" value="F:RNA polymerase II transcription regulatory region sequence-specific DNA binding"/>
    <property type="evidence" value="ECO:0007669"/>
    <property type="project" value="TreeGrafter"/>
</dbReference>
<dbReference type="STRING" id="35608.A0A2U1P3S1"/>
<dbReference type="OrthoDB" id="6512771at2759"/>
<accession>A0A2U1P3S1</accession>
<dbReference type="CDD" id="cd06008">
    <property type="entry name" value="NF-X1-zinc-finger"/>
    <property type="match status" value="1"/>
</dbReference>